<proteinExistence type="predicted"/>
<dbReference type="EMBL" id="CAJNAP010000034">
    <property type="protein sequence ID" value="CAE6512702.1"/>
    <property type="molecule type" value="Genomic_DNA"/>
</dbReference>
<comment type="caution">
    <text evidence="1">The sequence shown here is derived from an EMBL/GenBank/DDBJ whole genome shotgun (WGS) entry which is preliminary data.</text>
</comment>
<dbReference type="AlphaFoldDB" id="A0A8H8Z2X2"/>
<gene>
    <name evidence="1" type="ORF">NMYAN_40160</name>
</gene>
<reference evidence="1" key="1">
    <citation type="submission" date="2021-02" db="EMBL/GenBank/DDBJ databases">
        <authorList>
            <person name="Han P."/>
        </authorList>
    </citation>
    <scope>NUCLEOTIDE SEQUENCE</scope>
    <source>
        <strain evidence="1">Nitrosomonas nitrosa 18-3D</strain>
    </source>
</reference>
<protein>
    <submittedName>
        <fullName evidence="1">Uncharacterized protein</fullName>
    </submittedName>
</protein>
<evidence type="ECO:0000313" key="2">
    <source>
        <dbReference type="Proteomes" id="UP000601736"/>
    </source>
</evidence>
<sequence length="31" mass="3476">MHDDCDASQKKQTLQIFTQGGLMKNVKHLGC</sequence>
<organism evidence="1 2">
    <name type="scientific">Nitrosomonas nitrosa</name>
    <dbReference type="NCBI Taxonomy" id="52442"/>
    <lineage>
        <taxon>Bacteria</taxon>
        <taxon>Pseudomonadati</taxon>
        <taxon>Pseudomonadota</taxon>
        <taxon>Betaproteobacteria</taxon>
        <taxon>Nitrosomonadales</taxon>
        <taxon>Nitrosomonadaceae</taxon>
        <taxon>Nitrosomonas</taxon>
    </lineage>
</organism>
<name>A0A8H8Z2X2_9PROT</name>
<evidence type="ECO:0000313" key="1">
    <source>
        <dbReference type="EMBL" id="CAE6512702.1"/>
    </source>
</evidence>
<dbReference type="Proteomes" id="UP000601736">
    <property type="component" value="Unassembled WGS sequence"/>
</dbReference>
<accession>A0A8H8Z2X2</accession>